<dbReference type="EMBL" id="LGCM01000058">
    <property type="protein sequence ID" value="KPL77960.1"/>
    <property type="molecule type" value="Genomic_DNA"/>
</dbReference>
<feature type="binding site" evidence="11">
    <location>
        <position position="171"/>
    </location>
    <ligand>
        <name>L-tyrosine</name>
        <dbReference type="ChEBI" id="CHEBI:58315"/>
    </ligand>
</feature>
<dbReference type="FunFam" id="3.40.50.620:FF:000008">
    <property type="entry name" value="Tyrosine--tRNA ligase"/>
    <property type="match status" value="1"/>
</dbReference>
<dbReference type="PRINTS" id="PR01040">
    <property type="entry name" value="TRNASYNTHTYR"/>
</dbReference>
<keyword evidence="6 12" id="KW-0694">RNA-binding</keyword>
<keyword evidence="2 11" id="KW-0963">Cytoplasm</keyword>
<evidence type="ECO:0000256" key="5">
    <source>
        <dbReference type="ARBA" id="ARBA00022840"/>
    </source>
</evidence>
<dbReference type="GO" id="GO:0005524">
    <property type="term" value="F:ATP binding"/>
    <property type="evidence" value="ECO:0007669"/>
    <property type="project" value="UniProtKB-UniRule"/>
</dbReference>
<dbReference type="InterPro" id="IPR001412">
    <property type="entry name" value="aa-tRNA-synth_I_CS"/>
</dbReference>
<evidence type="ECO:0000313" key="15">
    <source>
        <dbReference type="Proteomes" id="UP000050501"/>
    </source>
</evidence>
<comment type="function">
    <text evidence="11">Catalyzes the attachment of tyrosine to tRNA(Tyr) in a two-step reaction: tyrosine is first activated by ATP to form Tyr-AMP and then transferred to the acceptor end of tRNA(Tyr).</text>
</comment>
<dbReference type="Pfam" id="PF00579">
    <property type="entry name" value="tRNA-synt_1b"/>
    <property type="match status" value="1"/>
</dbReference>
<evidence type="ECO:0000259" key="13">
    <source>
        <dbReference type="Pfam" id="PF22421"/>
    </source>
</evidence>
<dbReference type="OrthoDB" id="9804243at2"/>
<dbReference type="GO" id="GO:0003723">
    <property type="term" value="F:RNA binding"/>
    <property type="evidence" value="ECO:0007669"/>
    <property type="project" value="UniProtKB-KW"/>
</dbReference>
<dbReference type="InterPro" id="IPR002305">
    <property type="entry name" value="aa-tRNA-synth_Ic"/>
</dbReference>
<evidence type="ECO:0000256" key="4">
    <source>
        <dbReference type="ARBA" id="ARBA00022741"/>
    </source>
</evidence>
<dbReference type="SUPFAM" id="SSF52374">
    <property type="entry name" value="Nucleotidylyl transferase"/>
    <property type="match status" value="1"/>
</dbReference>
<dbReference type="FunFam" id="3.10.290.10:FF:000014">
    <property type="entry name" value="Tyrosine--tRNA ligase"/>
    <property type="match status" value="1"/>
</dbReference>
<feature type="binding site" evidence="11">
    <location>
        <position position="34"/>
    </location>
    <ligand>
        <name>L-tyrosine</name>
        <dbReference type="ChEBI" id="CHEBI:58315"/>
    </ligand>
</feature>
<dbReference type="InterPro" id="IPR036986">
    <property type="entry name" value="S4_RNA-bd_sf"/>
</dbReference>
<evidence type="ECO:0000256" key="3">
    <source>
        <dbReference type="ARBA" id="ARBA00022598"/>
    </source>
</evidence>
<dbReference type="Gene3D" id="1.10.240.10">
    <property type="entry name" value="Tyrosyl-Transfer RNA Synthetase"/>
    <property type="match status" value="1"/>
</dbReference>
<dbReference type="PANTHER" id="PTHR11766:SF0">
    <property type="entry name" value="TYROSINE--TRNA LIGASE, MITOCHONDRIAL"/>
    <property type="match status" value="1"/>
</dbReference>
<feature type="domain" description="Tyrosine--tRNA ligase SYY-like C-terminal" evidence="13">
    <location>
        <begin position="346"/>
        <end position="422"/>
    </location>
</feature>
<evidence type="ECO:0000256" key="8">
    <source>
        <dbReference type="ARBA" id="ARBA00023146"/>
    </source>
</evidence>
<dbReference type="PROSITE" id="PS50889">
    <property type="entry name" value="S4"/>
    <property type="match status" value="1"/>
</dbReference>
<evidence type="ECO:0000256" key="2">
    <source>
        <dbReference type="ARBA" id="ARBA00022490"/>
    </source>
</evidence>
<name>A0A0P6X4F3_9CHLR</name>
<dbReference type="FunFam" id="1.10.240.10:FF:000001">
    <property type="entry name" value="Tyrosine--tRNA ligase"/>
    <property type="match status" value="1"/>
</dbReference>
<dbReference type="SUPFAM" id="SSF55174">
    <property type="entry name" value="Alpha-L RNA-binding motif"/>
    <property type="match status" value="1"/>
</dbReference>
<reference evidence="14 15" key="1">
    <citation type="submission" date="2015-07" db="EMBL/GenBank/DDBJ databases">
        <title>Genome sequence of Levilinea saccharolytica DSM 16555.</title>
        <authorList>
            <person name="Hemp J."/>
            <person name="Ward L.M."/>
            <person name="Pace L.A."/>
            <person name="Fischer W.W."/>
        </authorList>
    </citation>
    <scope>NUCLEOTIDE SEQUENCE [LARGE SCALE GENOMIC DNA]</scope>
    <source>
        <strain evidence="14 15">KIBI-1</strain>
    </source>
</reference>
<dbReference type="InterPro" id="IPR002307">
    <property type="entry name" value="Tyr-tRNA-ligase"/>
</dbReference>
<dbReference type="PROSITE" id="PS00178">
    <property type="entry name" value="AA_TRNA_LIGASE_I"/>
    <property type="match status" value="1"/>
</dbReference>
<comment type="subunit">
    <text evidence="11">Homodimer.</text>
</comment>
<dbReference type="InterPro" id="IPR024088">
    <property type="entry name" value="Tyr-tRNA-ligase_bac-type"/>
</dbReference>
<dbReference type="InterPro" id="IPR014729">
    <property type="entry name" value="Rossmann-like_a/b/a_fold"/>
</dbReference>
<protein>
    <recommendedName>
        <fullName evidence="11">Tyrosine--tRNA ligase</fullName>
        <ecNumber evidence="11">6.1.1.1</ecNumber>
    </recommendedName>
    <alternativeName>
        <fullName evidence="11">Tyrosyl-tRNA synthetase</fullName>
        <shortName evidence="11">TyrRS</shortName>
    </alternativeName>
</protein>
<evidence type="ECO:0000256" key="10">
    <source>
        <dbReference type="ARBA" id="ARBA00060965"/>
    </source>
</evidence>
<dbReference type="PANTHER" id="PTHR11766">
    <property type="entry name" value="TYROSYL-TRNA SYNTHETASE"/>
    <property type="match status" value="1"/>
</dbReference>
<organism evidence="14 15">
    <name type="scientific">Levilinea saccharolytica</name>
    <dbReference type="NCBI Taxonomy" id="229921"/>
    <lineage>
        <taxon>Bacteria</taxon>
        <taxon>Bacillati</taxon>
        <taxon>Chloroflexota</taxon>
        <taxon>Anaerolineae</taxon>
        <taxon>Anaerolineales</taxon>
        <taxon>Anaerolineaceae</taxon>
        <taxon>Levilinea</taxon>
    </lineage>
</organism>
<dbReference type="Proteomes" id="UP000050501">
    <property type="component" value="Unassembled WGS sequence"/>
</dbReference>
<comment type="subcellular location">
    <subcellularLocation>
        <location evidence="1 11">Cytoplasm</location>
    </subcellularLocation>
</comment>
<feature type="binding site" evidence="11">
    <location>
        <position position="234"/>
    </location>
    <ligand>
        <name>ATP</name>
        <dbReference type="ChEBI" id="CHEBI:30616"/>
    </ligand>
</feature>
<dbReference type="RefSeq" id="WP_062416817.1">
    <property type="nucleotide sequence ID" value="NZ_DF967974.1"/>
</dbReference>
<evidence type="ECO:0000256" key="6">
    <source>
        <dbReference type="ARBA" id="ARBA00022884"/>
    </source>
</evidence>
<dbReference type="InterPro" id="IPR024107">
    <property type="entry name" value="Tyr-tRNA-ligase_bac_1"/>
</dbReference>
<dbReference type="AlphaFoldDB" id="A0A0P6X4F3"/>
<feature type="short sequence motif" description="'HIGH' region" evidence="11">
    <location>
        <begin position="39"/>
        <end position="48"/>
    </location>
</feature>
<gene>
    <name evidence="11" type="primary">tyrS</name>
    <name evidence="14" type="ORF">ADN01_15440</name>
</gene>
<keyword evidence="4 11" id="KW-0547">Nucleotide-binding</keyword>
<comment type="caution">
    <text evidence="14">The sequence shown here is derived from an EMBL/GenBank/DDBJ whole genome shotgun (WGS) entry which is preliminary data.</text>
</comment>
<evidence type="ECO:0000256" key="9">
    <source>
        <dbReference type="ARBA" id="ARBA00048248"/>
    </source>
</evidence>
<dbReference type="PATRIC" id="fig|229921.5.peg.1265"/>
<dbReference type="InterPro" id="IPR054608">
    <property type="entry name" value="SYY-like_C"/>
</dbReference>
<evidence type="ECO:0000256" key="7">
    <source>
        <dbReference type="ARBA" id="ARBA00022917"/>
    </source>
</evidence>
<dbReference type="EC" id="6.1.1.1" evidence="11"/>
<dbReference type="GO" id="GO:0006437">
    <property type="term" value="P:tyrosyl-tRNA aminoacylation"/>
    <property type="evidence" value="ECO:0007669"/>
    <property type="project" value="UniProtKB-UniRule"/>
</dbReference>
<keyword evidence="8 11" id="KW-0030">Aminoacyl-tRNA synthetase</keyword>
<dbReference type="GO" id="GO:0005829">
    <property type="term" value="C:cytosol"/>
    <property type="evidence" value="ECO:0007669"/>
    <property type="project" value="TreeGrafter"/>
</dbReference>
<evidence type="ECO:0000256" key="12">
    <source>
        <dbReference type="PROSITE-ProRule" id="PRU00182"/>
    </source>
</evidence>
<sequence length="426" mass="47150">MFANAFEDLKWRGMVYDHVEGVQQLLDSQKITVYNGFDPTGDSLHVGHMVPLIALARLQRYGHHPIALAGGGTGMIGDPSGKAQERQLLSLEQLAANVESIKGQLAHFLDFEVKSNPARLWNNADWLVPLNLVSFLRDVGKHFTVNYMLAKDSVRTRLEREDGLSFTEFSYMLMQSYDFLYLYDRAGCVLQTGGSDQWGNITAGVELIRRMRGGQAFGMVYPLITKSDGSKFGKTESGSVWLSAERTSPYRFYQFWLNTDDRDVVNYLKYFTFLPKGEVEALAEATAQRPEQREAQRSLARVMTDTVHGPSALARAEQATQALFGGDISSLDAADIADVFAEVPASELPKSQLEGEGLAVVDLLAGTSLVKSKGDARRSISEGGLSINNVRIQDPLQMVTVSDLLAGQFIVLRKGKKNYHLVRVLS</sequence>
<keyword evidence="15" id="KW-1185">Reference proteome</keyword>
<dbReference type="Gene3D" id="3.10.290.10">
    <property type="entry name" value="RNA-binding S4 domain"/>
    <property type="match status" value="1"/>
</dbReference>
<proteinExistence type="inferred from homology"/>
<feature type="binding site" evidence="11">
    <location>
        <position position="175"/>
    </location>
    <ligand>
        <name>L-tyrosine</name>
        <dbReference type="ChEBI" id="CHEBI:58315"/>
    </ligand>
</feature>
<evidence type="ECO:0000256" key="11">
    <source>
        <dbReference type="HAMAP-Rule" id="MF_02006"/>
    </source>
</evidence>
<keyword evidence="3 11" id="KW-0436">Ligase</keyword>
<dbReference type="CDD" id="cd00805">
    <property type="entry name" value="TyrRS_core"/>
    <property type="match status" value="1"/>
</dbReference>
<dbReference type="GO" id="GO:0004831">
    <property type="term" value="F:tyrosine-tRNA ligase activity"/>
    <property type="evidence" value="ECO:0007669"/>
    <property type="project" value="UniProtKB-UniRule"/>
</dbReference>
<dbReference type="Gene3D" id="3.40.50.620">
    <property type="entry name" value="HUPs"/>
    <property type="match status" value="1"/>
</dbReference>
<keyword evidence="5 11" id="KW-0067">ATP-binding</keyword>
<dbReference type="GO" id="GO:0042803">
    <property type="term" value="F:protein homodimerization activity"/>
    <property type="evidence" value="ECO:0007669"/>
    <property type="project" value="UniProtKB-ARBA"/>
</dbReference>
<dbReference type="CDD" id="cd00165">
    <property type="entry name" value="S4"/>
    <property type="match status" value="1"/>
</dbReference>
<accession>A0A0P6X4F3</accession>
<evidence type="ECO:0000256" key="1">
    <source>
        <dbReference type="ARBA" id="ARBA00004496"/>
    </source>
</evidence>
<dbReference type="NCBIfam" id="TIGR00234">
    <property type="entry name" value="tyrS"/>
    <property type="match status" value="1"/>
</dbReference>
<dbReference type="HAMAP" id="MF_02006">
    <property type="entry name" value="Tyr_tRNA_synth_type1"/>
    <property type="match status" value="1"/>
</dbReference>
<comment type="catalytic activity">
    <reaction evidence="9 11">
        <text>tRNA(Tyr) + L-tyrosine + ATP = L-tyrosyl-tRNA(Tyr) + AMP + diphosphate + H(+)</text>
        <dbReference type="Rhea" id="RHEA:10220"/>
        <dbReference type="Rhea" id="RHEA-COMP:9706"/>
        <dbReference type="Rhea" id="RHEA-COMP:9707"/>
        <dbReference type="ChEBI" id="CHEBI:15378"/>
        <dbReference type="ChEBI" id="CHEBI:30616"/>
        <dbReference type="ChEBI" id="CHEBI:33019"/>
        <dbReference type="ChEBI" id="CHEBI:58315"/>
        <dbReference type="ChEBI" id="CHEBI:78442"/>
        <dbReference type="ChEBI" id="CHEBI:78536"/>
        <dbReference type="ChEBI" id="CHEBI:456215"/>
        <dbReference type="EC" id="6.1.1.1"/>
    </reaction>
</comment>
<dbReference type="Pfam" id="PF22421">
    <property type="entry name" value="SYY_C-terminal"/>
    <property type="match status" value="1"/>
</dbReference>
<evidence type="ECO:0000313" key="14">
    <source>
        <dbReference type="EMBL" id="KPL77960.1"/>
    </source>
</evidence>
<feature type="short sequence motif" description="'KMSKS' region" evidence="11">
    <location>
        <begin position="231"/>
        <end position="235"/>
    </location>
</feature>
<comment type="similarity">
    <text evidence="10 11">Belongs to the class-I aminoacyl-tRNA synthetase family. TyrS type 1 subfamily.</text>
</comment>
<dbReference type="STRING" id="229921.ADN01_15440"/>
<keyword evidence="7 11" id="KW-0648">Protein biosynthesis</keyword>